<dbReference type="Gene3D" id="1.20.1050.10">
    <property type="match status" value="1"/>
</dbReference>
<dbReference type="Proteomes" id="UP001610563">
    <property type="component" value="Unassembled WGS sequence"/>
</dbReference>
<dbReference type="InterPro" id="IPR004046">
    <property type="entry name" value="GST_C"/>
</dbReference>
<dbReference type="EMBL" id="JBFTWV010000057">
    <property type="protein sequence ID" value="KAL2793504.1"/>
    <property type="molecule type" value="Genomic_DNA"/>
</dbReference>
<evidence type="ECO:0000256" key="1">
    <source>
        <dbReference type="ARBA" id="ARBA00012452"/>
    </source>
</evidence>
<sequence length="181" mass="20890">MEKKLLYDSLHEKHLLNQWLHFQMSGQGPYYGQLAWFTVLHAEKVSSAISRYQNEARSVLGVLGVLNTVLEGRTWLVGDKCTFADLSSLPWNENLGSLLGRSLDEVFEPFPNVKEWHNTMRGRERWVKCRELRTKLMNEQGLDWTGMSKGIKSMDYIRSALLRRLRRISGVLNLPNAIPVC</sequence>
<evidence type="ECO:0000313" key="5">
    <source>
        <dbReference type="EMBL" id="KAL2793504.1"/>
    </source>
</evidence>
<comment type="catalytic activity">
    <reaction evidence="3">
        <text>RX + glutathione = an S-substituted glutathione + a halide anion + H(+)</text>
        <dbReference type="Rhea" id="RHEA:16437"/>
        <dbReference type="ChEBI" id="CHEBI:15378"/>
        <dbReference type="ChEBI" id="CHEBI:16042"/>
        <dbReference type="ChEBI" id="CHEBI:17792"/>
        <dbReference type="ChEBI" id="CHEBI:57925"/>
        <dbReference type="ChEBI" id="CHEBI:90779"/>
        <dbReference type="EC" id="2.5.1.18"/>
    </reaction>
</comment>
<keyword evidence="6" id="KW-1185">Reference proteome</keyword>
<dbReference type="InterPro" id="IPR036282">
    <property type="entry name" value="Glutathione-S-Trfase_C_sf"/>
</dbReference>
<dbReference type="PANTHER" id="PTHR44051">
    <property type="entry name" value="GLUTATHIONE S-TRANSFERASE-RELATED"/>
    <property type="match status" value="1"/>
</dbReference>
<reference evidence="5 6" key="1">
    <citation type="submission" date="2024-07" db="EMBL/GenBank/DDBJ databases">
        <title>Section-level genome sequencing and comparative genomics of Aspergillus sections Usti and Cavernicolus.</title>
        <authorList>
            <consortium name="Lawrence Berkeley National Laboratory"/>
            <person name="Nybo J.L."/>
            <person name="Vesth T.C."/>
            <person name="Theobald S."/>
            <person name="Frisvad J.C."/>
            <person name="Larsen T.O."/>
            <person name="Kjaerboelling I."/>
            <person name="Rothschild-Mancinelli K."/>
            <person name="Lyhne E.K."/>
            <person name="Kogle M.E."/>
            <person name="Barry K."/>
            <person name="Clum A."/>
            <person name="Na H."/>
            <person name="Ledsgaard L."/>
            <person name="Lin J."/>
            <person name="Lipzen A."/>
            <person name="Kuo A."/>
            <person name="Riley R."/>
            <person name="Mondo S."/>
            <person name="Labutti K."/>
            <person name="Haridas S."/>
            <person name="Pangalinan J."/>
            <person name="Salamov A.A."/>
            <person name="Simmons B.A."/>
            <person name="Magnuson J.K."/>
            <person name="Chen J."/>
            <person name="Drula E."/>
            <person name="Henrissat B."/>
            <person name="Wiebenga A."/>
            <person name="Lubbers R.J."/>
            <person name="Gomes A.C."/>
            <person name="Makela M.R."/>
            <person name="Stajich J."/>
            <person name="Grigoriev I.V."/>
            <person name="Mortensen U.H."/>
            <person name="De Vries R.P."/>
            <person name="Baker S.E."/>
            <person name="Andersen M.R."/>
        </authorList>
    </citation>
    <scope>NUCLEOTIDE SEQUENCE [LARGE SCALE GENOMIC DNA]</scope>
    <source>
        <strain evidence="5 6">CBS 209.92</strain>
    </source>
</reference>
<gene>
    <name evidence="5" type="ORF">BJX66DRAFT_306024</name>
</gene>
<evidence type="ECO:0000256" key="3">
    <source>
        <dbReference type="ARBA" id="ARBA00047960"/>
    </source>
</evidence>
<dbReference type="PROSITE" id="PS50405">
    <property type="entry name" value="GST_CTER"/>
    <property type="match status" value="1"/>
</dbReference>
<proteinExistence type="predicted"/>
<accession>A0ABR4G3C8</accession>
<evidence type="ECO:0000256" key="2">
    <source>
        <dbReference type="ARBA" id="ARBA00022679"/>
    </source>
</evidence>
<keyword evidence="2" id="KW-0808">Transferase</keyword>
<dbReference type="SUPFAM" id="SSF47616">
    <property type="entry name" value="GST C-terminal domain-like"/>
    <property type="match status" value="1"/>
</dbReference>
<organism evidence="5 6">
    <name type="scientific">Aspergillus keveii</name>
    <dbReference type="NCBI Taxonomy" id="714993"/>
    <lineage>
        <taxon>Eukaryota</taxon>
        <taxon>Fungi</taxon>
        <taxon>Dikarya</taxon>
        <taxon>Ascomycota</taxon>
        <taxon>Pezizomycotina</taxon>
        <taxon>Eurotiomycetes</taxon>
        <taxon>Eurotiomycetidae</taxon>
        <taxon>Eurotiales</taxon>
        <taxon>Aspergillaceae</taxon>
        <taxon>Aspergillus</taxon>
        <taxon>Aspergillus subgen. Nidulantes</taxon>
    </lineage>
</organism>
<protein>
    <recommendedName>
        <fullName evidence="1">glutathione transferase</fullName>
        <ecNumber evidence="1">2.5.1.18</ecNumber>
    </recommendedName>
</protein>
<dbReference type="Pfam" id="PF00043">
    <property type="entry name" value="GST_C"/>
    <property type="match status" value="1"/>
</dbReference>
<evidence type="ECO:0000259" key="4">
    <source>
        <dbReference type="PROSITE" id="PS50405"/>
    </source>
</evidence>
<dbReference type="EC" id="2.5.1.18" evidence="1"/>
<evidence type="ECO:0000313" key="6">
    <source>
        <dbReference type="Proteomes" id="UP001610563"/>
    </source>
</evidence>
<feature type="domain" description="GST C-terminal" evidence="4">
    <location>
        <begin position="9"/>
        <end position="144"/>
    </location>
</feature>
<name>A0ABR4G3C8_9EURO</name>
<dbReference type="PANTHER" id="PTHR44051:SF20">
    <property type="entry name" value="GLUTATHIONE TRANSFERASE 1 (EUROFUNG)"/>
    <property type="match status" value="1"/>
</dbReference>
<dbReference type="InterPro" id="IPR010987">
    <property type="entry name" value="Glutathione-S-Trfase_C-like"/>
</dbReference>
<comment type="caution">
    <text evidence="5">The sequence shown here is derived from an EMBL/GenBank/DDBJ whole genome shotgun (WGS) entry which is preliminary data.</text>
</comment>